<dbReference type="Pfam" id="PF08681">
    <property type="entry name" value="TacA1"/>
    <property type="match status" value="1"/>
</dbReference>
<evidence type="ECO:0000313" key="7">
    <source>
        <dbReference type="EMBL" id="OIQ91638.1"/>
    </source>
</evidence>
<keyword evidence="5" id="KW-0804">Transcription</keyword>
<keyword evidence="2" id="KW-1277">Toxin-antitoxin system</keyword>
<evidence type="ECO:0000256" key="6">
    <source>
        <dbReference type="SAM" id="MobiDB-lite"/>
    </source>
</evidence>
<evidence type="ECO:0008006" key="8">
    <source>
        <dbReference type="Google" id="ProtNLM"/>
    </source>
</evidence>
<dbReference type="GO" id="GO:0006355">
    <property type="term" value="P:regulation of DNA-templated transcription"/>
    <property type="evidence" value="ECO:0007669"/>
    <property type="project" value="InterPro"/>
</dbReference>
<feature type="region of interest" description="Disordered" evidence="6">
    <location>
        <begin position="76"/>
        <end position="96"/>
    </location>
</feature>
<evidence type="ECO:0000256" key="2">
    <source>
        <dbReference type="ARBA" id="ARBA00022649"/>
    </source>
</evidence>
<sequence length="96" mass="10788">MTAATTEKPRRDTLNLRIPAAERNLIDRAAASTGKTRTDFILEAARRAAEDALLDRALTVVSPQAYAKFVERLDQPAQPNQRLQKTMRSKAPWKRA</sequence>
<gene>
    <name evidence="7" type="ORF">GALL_264130</name>
</gene>
<dbReference type="AlphaFoldDB" id="A0A1J5R6M2"/>
<evidence type="ECO:0000256" key="3">
    <source>
        <dbReference type="ARBA" id="ARBA00023015"/>
    </source>
</evidence>
<evidence type="ECO:0000256" key="5">
    <source>
        <dbReference type="ARBA" id="ARBA00023163"/>
    </source>
</evidence>
<protein>
    <recommendedName>
        <fullName evidence="8">CopG family transcriptional regulator</fullName>
    </recommendedName>
</protein>
<dbReference type="PANTHER" id="PTHR35401">
    <property type="entry name" value="COPG FAMILY HELIX-TURN-HELIX PROTEIN-RELATED-RELATED"/>
    <property type="match status" value="1"/>
</dbReference>
<dbReference type="InterPro" id="IPR014795">
    <property type="entry name" value="TacA_1-like"/>
</dbReference>
<reference evidence="7" key="1">
    <citation type="submission" date="2016-10" db="EMBL/GenBank/DDBJ databases">
        <title>Sequence of Gallionella enrichment culture.</title>
        <authorList>
            <person name="Poehlein A."/>
            <person name="Muehling M."/>
            <person name="Daniel R."/>
        </authorList>
    </citation>
    <scope>NUCLEOTIDE SEQUENCE</scope>
</reference>
<feature type="compositionally biased region" description="Basic residues" evidence="6">
    <location>
        <begin position="85"/>
        <end position="96"/>
    </location>
</feature>
<dbReference type="InterPro" id="IPR010985">
    <property type="entry name" value="Ribbon_hlx_hlx"/>
</dbReference>
<evidence type="ECO:0000256" key="1">
    <source>
        <dbReference type="ARBA" id="ARBA00022491"/>
    </source>
</evidence>
<dbReference type="Gene3D" id="1.20.5.780">
    <property type="entry name" value="Single helix bin"/>
    <property type="match status" value="1"/>
</dbReference>
<accession>A0A1J5R6M2</accession>
<dbReference type="EMBL" id="MLJW01000253">
    <property type="protein sequence ID" value="OIQ91638.1"/>
    <property type="molecule type" value="Genomic_DNA"/>
</dbReference>
<proteinExistence type="predicted"/>
<keyword evidence="1" id="KW-0678">Repressor</keyword>
<keyword evidence="4" id="KW-0238">DNA-binding</keyword>
<name>A0A1J5R6M2_9ZZZZ</name>
<dbReference type="SUPFAM" id="SSF47598">
    <property type="entry name" value="Ribbon-helix-helix"/>
    <property type="match status" value="1"/>
</dbReference>
<keyword evidence="3" id="KW-0805">Transcription regulation</keyword>
<comment type="caution">
    <text evidence="7">The sequence shown here is derived from an EMBL/GenBank/DDBJ whole genome shotgun (WGS) entry which is preliminary data.</text>
</comment>
<evidence type="ECO:0000256" key="4">
    <source>
        <dbReference type="ARBA" id="ARBA00023125"/>
    </source>
</evidence>
<organism evidence="7">
    <name type="scientific">mine drainage metagenome</name>
    <dbReference type="NCBI Taxonomy" id="410659"/>
    <lineage>
        <taxon>unclassified sequences</taxon>
        <taxon>metagenomes</taxon>
        <taxon>ecological metagenomes</taxon>
    </lineage>
</organism>
<dbReference type="PANTHER" id="PTHR35401:SF1">
    <property type="entry name" value="CYTOPLASMIC PROTEIN"/>
    <property type="match status" value="1"/>
</dbReference>
<dbReference type="GO" id="GO:0003677">
    <property type="term" value="F:DNA binding"/>
    <property type="evidence" value="ECO:0007669"/>
    <property type="project" value="UniProtKB-KW"/>
</dbReference>